<evidence type="ECO:0000313" key="2">
    <source>
        <dbReference type="EMBL" id="CAG5125237.1"/>
    </source>
</evidence>
<gene>
    <name evidence="2" type="ORF">CUNI_LOCUS10795</name>
</gene>
<name>A0A8S3Z6W7_9EUPU</name>
<feature type="transmembrane region" description="Helical" evidence="1">
    <location>
        <begin position="29"/>
        <end position="53"/>
    </location>
</feature>
<feature type="non-terminal residue" evidence="2">
    <location>
        <position position="1"/>
    </location>
</feature>
<dbReference type="AlphaFoldDB" id="A0A8S3Z6W7"/>
<evidence type="ECO:0000256" key="1">
    <source>
        <dbReference type="SAM" id="Phobius"/>
    </source>
</evidence>
<comment type="caution">
    <text evidence="2">The sequence shown here is derived from an EMBL/GenBank/DDBJ whole genome shotgun (WGS) entry which is preliminary data.</text>
</comment>
<dbReference type="EMBL" id="CAJHNH020001997">
    <property type="protein sequence ID" value="CAG5125237.1"/>
    <property type="molecule type" value="Genomic_DNA"/>
</dbReference>
<keyword evidence="3" id="KW-1185">Reference proteome</keyword>
<keyword evidence="1" id="KW-0812">Transmembrane</keyword>
<feature type="transmembrane region" description="Helical" evidence="1">
    <location>
        <begin position="60"/>
        <end position="84"/>
    </location>
</feature>
<reference evidence="2" key="1">
    <citation type="submission" date="2021-04" db="EMBL/GenBank/DDBJ databases">
        <authorList>
            <consortium name="Molecular Ecology Group"/>
        </authorList>
    </citation>
    <scope>NUCLEOTIDE SEQUENCE</scope>
</reference>
<accession>A0A8S3Z6W7</accession>
<proteinExistence type="predicted"/>
<organism evidence="2 3">
    <name type="scientific">Candidula unifasciata</name>
    <dbReference type="NCBI Taxonomy" id="100452"/>
    <lineage>
        <taxon>Eukaryota</taxon>
        <taxon>Metazoa</taxon>
        <taxon>Spiralia</taxon>
        <taxon>Lophotrochozoa</taxon>
        <taxon>Mollusca</taxon>
        <taxon>Gastropoda</taxon>
        <taxon>Heterobranchia</taxon>
        <taxon>Euthyneura</taxon>
        <taxon>Panpulmonata</taxon>
        <taxon>Eupulmonata</taxon>
        <taxon>Stylommatophora</taxon>
        <taxon>Helicina</taxon>
        <taxon>Helicoidea</taxon>
        <taxon>Geomitridae</taxon>
        <taxon>Candidula</taxon>
    </lineage>
</organism>
<sequence>MEQHMNQSLLMEYELTFYLDDTTTSIFEWALFTAVCQVIDVFGIVTNIINIIFTKSIAVIYLVFGMPHFAFTRVSGCITAFITLERCLSIVMPLKVI</sequence>
<evidence type="ECO:0008006" key="4">
    <source>
        <dbReference type="Google" id="ProtNLM"/>
    </source>
</evidence>
<protein>
    <recommendedName>
        <fullName evidence="4">7TM GPCR serpentine receptor class x (Srx) domain-containing protein</fullName>
    </recommendedName>
</protein>
<evidence type="ECO:0000313" key="3">
    <source>
        <dbReference type="Proteomes" id="UP000678393"/>
    </source>
</evidence>
<keyword evidence="1" id="KW-0472">Membrane</keyword>
<keyword evidence="1" id="KW-1133">Transmembrane helix</keyword>
<dbReference type="Proteomes" id="UP000678393">
    <property type="component" value="Unassembled WGS sequence"/>
</dbReference>